<reference evidence="4" key="1">
    <citation type="submission" date="2019-02" db="EMBL/GenBank/DDBJ databases">
        <title>Isolation and identification of novel species under the genus Muribaculum.</title>
        <authorList>
            <person name="Miyake S."/>
            <person name="Ding Y."/>
            <person name="Low A."/>
            <person name="Soh M."/>
            <person name="Seedorf H."/>
        </authorList>
    </citation>
    <scope>NUCLEOTIDE SEQUENCE [LARGE SCALE GENOMIC DNA]</scope>
    <source>
        <strain evidence="4">H5</strain>
    </source>
</reference>
<dbReference type="SUPFAM" id="SSF53474">
    <property type="entry name" value="alpha/beta-Hydrolases"/>
    <property type="match status" value="1"/>
</dbReference>
<evidence type="ECO:0000259" key="2">
    <source>
        <dbReference type="Pfam" id="PF00561"/>
    </source>
</evidence>
<protein>
    <submittedName>
        <fullName evidence="3">Alpha/beta hydrolase</fullName>
    </submittedName>
</protein>
<dbReference type="PANTHER" id="PTHR43798:SF31">
    <property type="entry name" value="AB HYDROLASE SUPERFAMILY PROTEIN YCLE"/>
    <property type="match status" value="1"/>
</dbReference>
<dbReference type="PANTHER" id="PTHR43798">
    <property type="entry name" value="MONOACYLGLYCEROL LIPASE"/>
    <property type="match status" value="1"/>
</dbReference>
<dbReference type="InterPro" id="IPR029058">
    <property type="entry name" value="AB_hydrolase_fold"/>
</dbReference>
<dbReference type="InterPro" id="IPR050266">
    <property type="entry name" value="AB_hydrolase_sf"/>
</dbReference>
<dbReference type="PRINTS" id="PR00111">
    <property type="entry name" value="ABHYDROLASE"/>
</dbReference>
<evidence type="ECO:0000256" key="1">
    <source>
        <dbReference type="ARBA" id="ARBA00022801"/>
    </source>
</evidence>
<dbReference type="GO" id="GO:0016787">
    <property type="term" value="F:hydrolase activity"/>
    <property type="evidence" value="ECO:0007669"/>
    <property type="project" value="UniProtKB-KW"/>
</dbReference>
<gene>
    <name evidence="3" type="ORF">E7747_13590</name>
</gene>
<dbReference type="InterPro" id="IPR000073">
    <property type="entry name" value="AB_hydrolase_1"/>
</dbReference>
<keyword evidence="4" id="KW-1185">Reference proteome</keyword>
<evidence type="ECO:0000313" key="4">
    <source>
        <dbReference type="Proteomes" id="UP000297149"/>
    </source>
</evidence>
<organism evidence="3 4">
    <name type="scientific">Duncaniella dubosii</name>
    <dbReference type="NCBI Taxonomy" id="2518971"/>
    <lineage>
        <taxon>Bacteria</taxon>
        <taxon>Pseudomonadati</taxon>
        <taxon>Bacteroidota</taxon>
        <taxon>Bacteroidia</taxon>
        <taxon>Bacteroidales</taxon>
        <taxon>Muribaculaceae</taxon>
        <taxon>Duncaniella</taxon>
    </lineage>
</organism>
<sequence length="256" mass="28807">MDRDTRLEGLNLHYTDSEKGEKTVVMMHGWGCNHTTLASIERVALSCGYRVINVDFPGFGDSQEPNDVWGVEEYTRQIEALTKELGIKTPIMLGHSFGGRVGILYASRNQVEKLILVDAAGIKPKRSLKYYWKVYSFKAIKRLMYLFLGKETAEKHLDARRAKAGSSDYANASPMMRRILSKVVNEDLTDKLQHIKAPTLLIWGENDSATPLYDAKKMERLIPNAGLVSFPGCGHYSFLDNPMQFAAVLRSFLGNI</sequence>
<dbReference type="Pfam" id="PF00561">
    <property type="entry name" value="Abhydrolase_1"/>
    <property type="match status" value="1"/>
</dbReference>
<dbReference type="EMBL" id="CP039396">
    <property type="protein sequence ID" value="QCD43221.1"/>
    <property type="molecule type" value="Genomic_DNA"/>
</dbReference>
<name>A0A4P7W5A1_9BACT</name>
<keyword evidence="1 3" id="KW-0378">Hydrolase</keyword>
<accession>A0A4P7W5A1</accession>
<dbReference type="Proteomes" id="UP000297149">
    <property type="component" value="Chromosome"/>
</dbReference>
<dbReference type="KEGG" id="ddb:E7747_13590"/>
<evidence type="ECO:0000313" key="3">
    <source>
        <dbReference type="EMBL" id="QCD43221.1"/>
    </source>
</evidence>
<proteinExistence type="predicted"/>
<feature type="domain" description="AB hydrolase-1" evidence="2">
    <location>
        <begin position="23"/>
        <end position="242"/>
    </location>
</feature>
<dbReference type="RefSeq" id="WP_136416548.1">
    <property type="nucleotide sequence ID" value="NZ_CP039396.1"/>
</dbReference>
<dbReference type="Gene3D" id="3.40.50.1820">
    <property type="entry name" value="alpha/beta hydrolase"/>
    <property type="match status" value="1"/>
</dbReference>
<dbReference type="GO" id="GO:0016020">
    <property type="term" value="C:membrane"/>
    <property type="evidence" value="ECO:0007669"/>
    <property type="project" value="TreeGrafter"/>
</dbReference>
<dbReference type="AlphaFoldDB" id="A0A4P7W5A1"/>